<feature type="signal peptide" evidence="1">
    <location>
        <begin position="1"/>
        <end position="23"/>
    </location>
</feature>
<comment type="caution">
    <text evidence="2">The sequence shown here is derived from an EMBL/GenBank/DDBJ whole genome shotgun (WGS) entry which is preliminary data.</text>
</comment>
<feature type="non-terminal residue" evidence="2">
    <location>
        <position position="145"/>
    </location>
</feature>
<organism evidence="2 3">
    <name type="scientific">Meganyctiphanes norvegica</name>
    <name type="common">Northern krill</name>
    <name type="synonym">Thysanopoda norvegica</name>
    <dbReference type="NCBI Taxonomy" id="48144"/>
    <lineage>
        <taxon>Eukaryota</taxon>
        <taxon>Metazoa</taxon>
        <taxon>Ecdysozoa</taxon>
        <taxon>Arthropoda</taxon>
        <taxon>Crustacea</taxon>
        <taxon>Multicrustacea</taxon>
        <taxon>Malacostraca</taxon>
        <taxon>Eumalacostraca</taxon>
        <taxon>Eucarida</taxon>
        <taxon>Euphausiacea</taxon>
        <taxon>Euphausiidae</taxon>
        <taxon>Meganyctiphanes</taxon>
    </lineage>
</organism>
<evidence type="ECO:0000313" key="2">
    <source>
        <dbReference type="EMBL" id="CAL4110115.1"/>
    </source>
</evidence>
<sequence length="145" mass="16052">MDLSQQYLLPFLCLICTIMVVTSEHGQLKDPQYLAGTDVSRSSGVNLVINRQLPQMCKAKRKCMRKKGSCIPVSMTCEGKVIRRGCKKGKRTGCQCCVPITVCKAKRKCMKKKGSCIPVSMICEGRVIRRGCKKGKRTGCKCCVP</sequence>
<dbReference type="Proteomes" id="UP001497623">
    <property type="component" value="Unassembled WGS sequence"/>
</dbReference>
<protein>
    <submittedName>
        <fullName evidence="2">Uncharacterized protein</fullName>
    </submittedName>
</protein>
<keyword evidence="1" id="KW-0732">Signal</keyword>
<dbReference type="EMBL" id="CAXKWB010014293">
    <property type="protein sequence ID" value="CAL4110115.1"/>
    <property type="molecule type" value="Genomic_DNA"/>
</dbReference>
<keyword evidence="3" id="KW-1185">Reference proteome</keyword>
<gene>
    <name evidence="2" type="ORF">MNOR_LOCUS19325</name>
</gene>
<name>A0AAV2R0B1_MEGNR</name>
<dbReference type="AlphaFoldDB" id="A0AAV2R0B1"/>
<feature type="chain" id="PRO_5043932028" evidence="1">
    <location>
        <begin position="24"/>
        <end position="145"/>
    </location>
</feature>
<evidence type="ECO:0000313" key="3">
    <source>
        <dbReference type="Proteomes" id="UP001497623"/>
    </source>
</evidence>
<evidence type="ECO:0000256" key="1">
    <source>
        <dbReference type="SAM" id="SignalP"/>
    </source>
</evidence>
<accession>A0AAV2R0B1</accession>
<proteinExistence type="predicted"/>
<reference evidence="2 3" key="1">
    <citation type="submission" date="2024-05" db="EMBL/GenBank/DDBJ databases">
        <authorList>
            <person name="Wallberg A."/>
        </authorList>
    </citation>
    <scope>NUCLEOTIDE SEQUENCE [LARGE SCALE GENOMIC DNA]</scope>
</reference>